<dbReference type="InterPro" id="IPR039261">
    <property type="entry name" value="FNR_nucleotide-bd"/>
</dbReference>
<keyword evidence="7" id="KW-0560">Oxidoreductase</keyword>
<keyword evidence="4 11" id="KW-0812">Transmembrane</keyword>
<keyword evidence="5" id="KW-0249">Electron transport</keyword>
<evidence type="ECO:0000313" key="12">
    <source>
        <dbReference type="EMBL" id="GFF17333.1"/>
    </source>
</evidence>
<dbReference type="GO" id="GO:0005886">
    <property type="term" value="C:plasma membrane"/>
    <property type="evidence" value="ECO:0007669"/>
    <property type="project" value="TreeGrafter"/>
</dbReference>
<evidence type="ECO:0000256" key="9">
    <source>
        <dbReference type="ARBA" id="ARBA00023136"/>
    </source>
</evidence>
<feature type="region of interest" description="Disordered" evidence="10">
    <location>
        <begin position="552"/>
        <end position="574"/>
    </location>
</feature>
<keyword evidence="9 11" id="KW-0472">Membrane</keyword>
<dbReference type="AlphaFoldDB" id="A0A5M3Z1L0"/>
<comment type="caution">
    <text evidence="12">The sequence shown here is derived from an EMBL/GenBank/DDBJ whole genome shotgun (WGS) entry which is preliminary data.</text>
</comment>
<dbReference type="PANTHER" id="PTHR32361:SF3">
    <property type="entry name" value="REDUCTASE, PUTATIVE (AFU_ORTHOLOGUE AFUA_6G13750)-RELATED"/>
    <property type="match status" value="1"/>
</dbReference>
<dbReference type="InterPro" id="IPR051410">
    <property type="entry name" value="Ferric/Cupric_Reductase"/>
</dbReference>
<dbReference type="SFLD" id="SFLDG01168">
    <property type="entry name" value="Ferric_reductase_subgroup_(FRE"/>
    <property type="match status" value="1"/>
</dbReference>
<dbReference type="CDD" id="cd06186">
    <property type="entry name" value="NOX_Duox_like_FAD_NADP"/>
    <property type="match status" value="1"/>
</dbReference>
<comment type="similarity">
    <text evidence="2">Belongs to the ferric reductase (FRE) family.</text>
</comment>
<feature type="transmembrane region" description="Helical" evidence="11">
    <location>
        <begin position="253"/>
        <end position="276"/>
    </location>
</feature>
<dbReference type="SFLD" id="SFLDS00052">
    <property type="entry name" value="Ferric_Reductase_Domain"/>
    <property type="match status" value="1"/>
</dbReference>
<dbReference type="VEuPathDB" id="FungiDB:ATEG_03454"/>
<dbReference type="InterPro" id="IPR013112">
    <property type="entry name" value="FAD-bd_8"/>
</dbReference>
<evidence type="ECO:0000256" key="3">
    <source>
        <dbReference type="ARBA" id="ARBA00022448"/>
    </source>
</evidence>
<dbReference type="Pfam" id="PF08022">
    <property type="entry name" value="FAD_binding_8"/>
    <property type="match status" value="1"/>
</dbReference>
<dbReference type="PANTHER" id="PTHR32361">
    <property type="entry name" value="FERRIC/CUPRIC REDUCTASE TRANSMEMBRANE COMPONENT"/>
    <property type="match status" value="1"/>
</dbReference>
<keyword evidence="8" id="KW-0406">Ion transport</keyword>
<evidence type="ECO:0000256" key="1">
    <source>
        <dbReference type="ARBA" id="ARBA00004141"/>
    </source>
</evidence>
<dbReference type="OrthoDB" id="167398at2759"/>
<feature type="transmembrane region" description="Helical" evidence="11">
    <location>
        <begin position="172"/>
        <end position="193"/>
    </location>
</feature>
<gene>
    <name evidence="12" type="ORF">ATEIFO6365_0006068100</name>
</gene>
<dbReference type="GO" id="GO:0015677">
    <property type="term" value="P:copper ion import"/>
    <property type="evidence" value="ECO:0007669"/>
    <property type="project" value="TreeGrafter"/>
</dbReference>
<protein>
    <submittedName>
        <fullName evidence="12">Ferric-chelate reductase</fullName>
    </submittedName>
</protein>
<proteinExistence type="inferred from homology"/>
<dbReference type="InterPro" id="IPR017927">
    <property type="entry name" value="FAD-bd_FR_type"/>
</dbReference>
<sequence>MLFPRHSSHEVVEGGNYTYHWGYFTRQVPCTSDPGACAYLDTVYHGHDVSVMYSAIMWGVILGILLLLFIAHYCNPIARSITKSNATECPRRGQSTLYRVSRMFGSIYHRHFLREALTPIFGHTTRFNILLLAIIIGYLTIFTFVGIVYKTWYSPVKGHPELRTTRVGLGPWSDRIGILAYALTPLTVLLCTRESLLSLLTGIPYHHFNFLHRWLGWIIYIQSALHTLGWTVIEAKLYQPQPETWNNFIGQQYIIWGIVAMIFLTFLVVFSTKWAIRWTGYEFFRKSHYVVAMLYVGACWGHWSKLACWMIASLAVWLLDRGVRLLRTFLLHTGKHSDKTHAVWGLHVPKAQMVSFPSEKDGDVVRLDFKHDHQPWDIGQHFYLCFPELSVWQSHPMTPATVPGLSPQHHTYIIRAKKGLTGDLAKIARAPLVPGDLPSTSIVLSGPYGQSIVDHDLHCTDDINLFCIAGGTGVTFVLPLLQAITMTSLFPKRRSQVEFIWIIRRKDNIYWLGDEINALRAVAATCPHFRIRIFVTRECGASSADNVGLARGEKEVDVKRSPSSSSLTSLEGGATADSPFSVHCLGTPGADGRSPHPDVHALLSDFLSRTVQGPTRVFASGPTGLISSLRTAVAAHNDPAKVLKGDERYDVQLIHDDRLEW</sequence>
<keyword evidence="13" id="KW-1185">Reference proteome</keyword>
<dbReference type="SUPFAM" id="SSF52343">
    <property type="entry name" value="Ferredoxin reductase-like, C-terminal NADP-linked domain"/>
    <property type="match status" value="1"/>
</dbReference>
<evidence type="ECO:0000256" key="7">
    <source>
        <dbReference type="ARBA" id="ARBA00023002"/>
    </source>
</evidence>
<feature type="compositionally biased region" description="Low complexity" evidence="10">
    <location>
        <begin position="561"/>
        <end position="570"/>
    </location>
</feature>
<comment type="subcellular location">
    <subcellularLocation>
        <location evidence="1">Membrane</location>
        <topology evidence="1">Multi-pass membrane protein</topology>
    </subcellularLocation>
</comment>
<feature type="transmembrane region" description="Helical" evidence="11">
    <location>
        <begin position="214"/>
        <end position="233"/>
    </location>
</feature>
<dbReference type="Pfam" id="PF01794">
    <property type="entry name" value="Ferric_reduct"/>
    <property type="match status" value="1"/>
</dbReference>
<feature type="transmembrane region" description="Helical" evidence="11">
    <location>
        <begin position="51"/>
        <end position="74"/>
    </location>
</feature>
<evidence type="ECO:0000256" key="4">
    <source>
        <dbReference type="ARBA" id="ARBA00022692"/>
    </source>
</evidence>
<evidence type="ECO:0000256" key="2">
    <source>
        <dbReference type="ARBA" id="ARBA00006278"/>
    </source>
</evidence>
<organism evidence="12 13">
    <name type="scientific">Aspergillus terreus</name>
    <dbReference type="NCBI Taxonomy" id="33178"/>
    <lineage>
        <taxon>Eukaryota</taxon>
        <taxon>Fungi</taxon>
        <taxon>Dikarya</taxon>
        <taxon>Ascomycota</taxon>
        <taxon>Pezizomycotina</taxon>
        <taxon>Eurotiomycetes</taxon>
        <taxon>Eurotiomycetidae</taxon>
        <taxon>Eurotiales</taxon>
        <taxon>Aspergillaceae</taxon>
        <taxon>Aspergillus</taxon>
        <taxon>Aspergillus subgen. Circumdati</taxon>
    </lineage>
</organism>
<dbReference type="GO" id="GO:0006879">
    <property type="term" value="P:intracellular iron ion homeostasis"/>
    <property type="evidence" value="ECO:0007669"/>
    <property type="project" value="TreeGrafter"/>
</dbReference>
<evidence type="ECO:0000256" key="11">
    <source>
        <dbReference type="SAM" id="Phobius"/>
    </source>
</evidence>
<dbReference type="EMBL" id="BLJY01000006">
    <property type="protein sequence ID" value="GFF17333.1"/>
    <property type="molecule type" value="Genomic_DNA"/>
</dbReference>
<keyword evidence="6 11" id="KW-1133">Transmembrane helix</keyword>
<accession>A0A5M3Z1L0</accession>
<dbReference type="Gene3D" id="3.40.50.80">
    <property type="entry name" value="Nucleotide-binding domain of ferredoxin-NADP reductase (FNR) module"/>
    <property type="match status" value="1"/>
</dbReference>
<feature type="transmembrane region" description="Helical" evidence="11">
    <location>
        <begin position="288"/>
        <end position="319"/>
    </location>
</feature>
<dbReference type="GO" id="GO:0000293">
    <property type="term" value="F:ferric-chelate reductase activity"/>
    <property type="evidence" value="ECO:0007669"/>
    <property type="project" value="UniProtKB-ARBA"/>
</dbReference>
<keyword evidence="3" id="KW-0813">Transport</keyword>
<dbReference type="InterPro" id="IPR013121">
    <property type="entry name" value="Fe_red_NAD-bd_6"/>
</dbReference>
<evidence type="ECO:0000256" key="6">
    <source>
        <dbReference type="ARBA" id="ARBA00022989"/>
    </source>
</evidence>
<evidence type="ECO:0000256" key="8">
    <source>
        <dbReference type="ARBA" id="ARBA00023065"/>
    </source>
</evidence>
<dbReference type="PROSITE" id="PS51384">
    <property type="entry name" value="FAD_FR"/>
    <property type="match status" value="1"/>
</dbReference>
<reference evidence="12 13" key="1">
    <citation type="submission" date="2020-01" db="EMBL/GenBank/DDBJ databases">
        <title>Aspergillus terreus IFO 6365 whole genome shotgun sequence.</title>
        <authorList>
            <person name="Kanamasa S."/>
            <person name="Takahashi H."/>
        </authorList>
    </citation>
    <scope>NUCLEOTIDE SEQUENCE [LARGE SCALE GENOMIC DNA]</scope>
    <source>
        <strain evidence="12 13">IFO 6365</strain>
    </source>
</reference>
<dbReference type="InterPro" id="IPR013130">
    <property type="entry name" value="Fe3_Rdtase_TM_dom"/>
</dbReference>
<feature type="transmembrane region" description="Helical" evidence="11">
    <location>
        <begin position="129"/>
        <end position="152"/>
    </location>
</feature>
<name>A0A5M3Z1L0_ASPTE</name>
<evidence type="ECO:0000256" key="10">
    <source>
        <dbReference type="SAM" id="MobiDB-lite"/>
    </source>
</evidence>
<dbReference type="Proteomes" id="UP000452235">
    <property type="component" value="Unassembled WGS sequence"/>
</dbReference>
<dbReference type="GO" id="GO:0006826">
    <property type="term" value="P:iron ion transport"/>
    <property type="evidence" value="ECO:0007669"/>
    <property type="project" value="TreeGrafter"/>
</dbReference>
<dbReference type="Pfam" id="PF08030">
    <property type="entry name" value="NAD_binding_6"/>
    <property type="match status" value="1"/>
</dbReference>
<evidence type="ECO:0000256" key="5">
    <source>
        <dbReference type="ARBA" id="ARBA00022982"/>
    </source>
</evidence>
<evidence type="ECO:0000313" key="13">
    <source>
        <dbReference type="Proteomes" id="UP000452235"/>
    </source>
</evidence>